<proteinExistence type="predicted"/>
<sequence>MRTFLSRKRFLFILLMLPFLFFVTCKKGEKVEIRMENGVVVVINPRDPAPPRGLKTALSVREDLTLGAKDESEESIILEPAVVDADDAGNIYVLDRKAVQIKVFDPQGKFVRVIGRQGQGPGEFQSPRYFQITPQKNIMVTDPALRRVSLLSLEGQFIRDLSAGKMWMFMQAKMDDSGNIVGSHTVMDQEPRTELVRFNAELAPLHIIASVPIARNQVFNPYFPRINFDLTPEGNVVWGITTEYEFRVVDREGKIVKKVVKKHEPEILTQADREARAKELWGKEGPPADMKVEWPQHFPPVQDFILDDRGWLFVRPFVKEQKGEGVLYDVFDTEGRYVARVLLPAVARRIKAGKLYTIEEDAEGLLHVKRYMMEWK</sequence>
<dbReference type="Proteomes" id="UP000257323">
    <property type="component" value="Unassembled WGS sequence"/>
</dbReference>
<comment type="caution">
    <text evidence="1">The sequence shown here is derived from an EMBL/GenBank/DDBJ whole genome shotgun (WGS) entry which is preliminary data.</text>
</comment>
<dbReference type="EMBL" id="QUAH01000001">
    <property type="protein sequence ID" value="RFT17085.1"/>
    <property type="molecule type" value="Genomic_DNA"/>
</dbReference>
<evidence type="ECO:0008006" key="3">
    <source>
        <dbReference type="Google" id="ProtNLM"/>
    </source>
</evidence>
<dbReference type="SUPFAM" id="SSF63829">
    <property type="entry name" value="Calcium-dependent phosphotriesterase"/>
    <property type="match status" value="1"/>
</dbReference>
<protein>
    <recommendedName>
        <fullName evidence="3">6-bladed beta-propeller</fullName>
    </recommendedName>
</protein>
<accession>A0A3E2BQS0</accession>
<dbReference type="PANTHER" id="PTHR24104:SF25">
    <property type="entry name" value="PROTEIN LIN-41"/>
    <property type="match status" value="1"/>
</dbReference>
<gene>
    <name evidence="1" type="ORF">OP8BY_1027</name>
</gene>
<dbReference type="InterPro" id="IPR050952">
    <property type="entry name" value="TRIM-NHL_E3_ligases"/>
</dbReference>
<dbReference type="Pfam" id="PF17170">
    <property type="entry name" value="DUF5128"/>
    <property type="match status" value="1"/>
</dbReference>
<organism evidence="1 2">
    <name type="scientific">Candidatus Saccharicenans subterraneus</name>
    <dbReference type="NCBI Taxonomy" id="2508984"/>
    <lineage>
        <taxon>Bacteria</taxon>
        <taxon>Candidatus Aminicenantota</taxon>
        <taxon>Candidatus Aminicenantia</taxon>
        <taxon>Candidatus Aminicenantales</taxon>
        <taxon>Candidatus Saccharicenantaceae</taxon>
        <taxon>Candidatus Saccharicenans</taxon>
    </lineage>
</organism>
<evidence type="ECO:0000313" key="1">
    <source>
        <dbReference type="EMBL" id="RFT17085.1"/>
    </source>
</evidence>
<dbReference type="Gene3D" id="2.120.10.30">
    <property type="entry name" value="TolB, C-terminal domain"/>
    <property type="match status" value="1"/>
</dbReference>
<reference evidence="1 2" key="1">
    <citation type="submission" date="2018-08" db="EMBL/GenBank/DDBJ databases">
        <title>Genome analysis of the thermophilic bacterium of the candidate phylum Aminicenantes from deep subsurface aquifer revealed its physiology and ecological role.</title>
        <authorList>
            <person name="Kadnikov V.V."/>
            <person name="Mardanov A.V."/>
            <person name="Beletsky A.V."/>
            <person name="Karnachuk O.V."/>
            <person name="Ravin N.V."/>
        </authorList>
    </citation>
    <scope>NUCLEOTIDE SEQUENCE [LARGE SCALE GENOMIC DNA]</scope>
    <source>
        <strain evidence="1">BY38</strain>
    </source>
</reference>
<name>A0A3E2BQS0_9BACT</name>
<dbReference type="AlphaFoldDB" id="A0A3E2BQS0"/>
<dbReference type="InterPro" id="IPR011042">
    <property type="entry name" value="6-blade_b-propeller_TolB-like"/>
</dbReference>
<dbReference type="GO" id="GO:0008270">
    <property type="term" value="F:zinc ion binding"/>
    <property type="evidence" value="ECO:0007669"/>
    <property type="project" value="UniProtKB-KW"/>
</dbReference>
<dbReference type="PANTHER" id="PTHR24104">
    <property type="entry name" value="E3 UBIQUITIN-PROTEIN LIGASE NHLRC1-RELATED"/>
    <property type="match status" value="1"/>
</dbReference>
<evidence type="ECO:0000313" key="2">
    <source>
        <dbReference type="Proteomes" id="UP000257323"/>
    </source>
</evidence>